<evidence type="ECO:0000313" key="2">
    <source>
        <dbReference type="Proteomes" id="UP001497535"/>
    </source>
</evidence>
<sequence>MEQTDVDWTLAANGCAEKKGYQVPVVDNEEGEIEQKTKNYKLFSGGFGQQRIELTNINNKKEFLKSTGCGDGNLFLNKLFNFARQKRKVI</sequence>
<proteinExistence type="predicted"/>
<name>A0ACB0ZVN2_MELEN</name>
<accession>A0ACB0ZVN2</accession>
<dbReference type="EMBL" id="CAVMJV010000049">
    <property type="protein sequence ID" value="CAK5083202.1"/>
    <property type="molecule type" value="Genomic_DNA"/>
</dbReference>
<evidence type="ECO:0000313" key="1">
    <source>
        <dbReference type="EMBL" id="CAK5083202.1"/>
    </source>
</evidence>
<protein>
    <submittedName>
        <fullName evidence="1">Uncharacterized protein</fullName>
    </submittedName>
</protein>
<organism evidence="1 2">
    <name type="scientific">Meloidogyne enterolobii</name>
    <name type="common">Root-knot nematode worm</name>
    <name type="synonym">Meloidogyne mayaguensis</name>
    <dbReference type="NCBI Taxonomy" id="390850"/>
    <lineage>
        <taxon>Eukaryota</taxon>
        <taxon>Metazoa</taxon>
        <taxon>Ecdysozoa</taxon>
        <taxon>Nematoda</taxon>
        <taxon>Chromadorea</taxon>
        <taxon>Rhabditida</taxon>
        <taxon>Tylenchina</taxon>
        <taxon>Tylenchomorpha</taxon>
        <taxon>Tylenchoidea</taxon>
        <taxon>Meloidogynidae</taxon>
        <taxon>Meloidogyninae</taxon>
        <taxon>Meloidogyne</taxon>
    </lineage>
</organism>
<dbReference type="Proteomes" id="UP001497535">
    <property type="component" value="Unassembled WGS sequence"/>
</dbReference>
<keyword evidence="2" id="KW-1185">Reference proteome</keyword>
<reference evidence="1" key="1">
    <citation type="submission" date="2023-11" db="EMBL/GenBank/DDBJ databases">
        <authorList>
            <person name="Poullet M."/>
        </authorList>
    </citation>
    <scope>NUCLEOTIDE SEQUENCE</scope>
    <source>
        <strain evidence="1">E1834</strain>
    </source>
</reference>
<gene>
    <name evidence="1" type="ORF">MENTE1834_LOCUS30523</name>
</gene>
<comment type="caution">
    <text evidence="1">The sequence shown here is derived from an EMBL/GenBank/DDBJ whole genome shotgun (WGS) entry which is preliminary data.</text>
</comment>